<gene>
    <name evidence="4" type="ORF">ZIOFF_061055</name>
</gene>
<dbReference type="GO" id="GO:0008720">
    <property type="term" value="F:D-lactate dehydrogenase (NAD+) activity"/>
    <property type="evidence" value="ECO:0007669"/>
    <property type="project" value="TreeGrafter"/>
</dbReference>
<dbReference type="PROSITE" id="PS51387">
    <property type="entry name" value="FAD_PCMH"/>
    <property type="match status" value="1"/>
</dbReference>
<evidence type="ECO:0000313" key="5">
    <source>
        <dbReference type="Proteomes" id="UP000734854"/>
    </source>
</evidence>
<keyword evidence="5" id="KW-1185">Reference proteome</keyword>
<dbReference type="AlphaFoldDB" id="A0A8J5KCH9"/>
<dbReference type="PANTHER" id="PTHR11748:SF111">
    <property type="entry name" value="D-LACTATE DEHYDROGENASE, MITOCHONDRIAL-RELATED"/>
    <property type="match status" value="1"/>
</dbReference>
<accession>A0A8J5KCH9</accession>
<feature type="domain" description="FAD-binding PCMH-type" evidence="3">
    <location>
        <begin position="135"/>
        <end position="331"/>
    </location>
</feature>
<dbReference type="GO" id="GO:0071949">
    <property type="term" value="F:FAD binding"/>
    <property type="evidence" value="ECO:0007669"/>
    <property type="project" value="InterPro"/>
</dbReference>
<dbReference type="GO" id="GO:1903457">
    <property type="term" value="P:lactate catabolic process"/>
    <property type="evidence" value="ECO:0007669"/>
    <property type="project" value="TreeGrafter"/>
</dbReference>
<dbReference type="PANTHER" id="PTHR11748">
    <property type="entry name" value="D-LACTATE DEHYDROGENASE"/>
    <property type="match status" value="1"/>
</dbReference>
<dbReference type="GO" id="GO:0004458">
    <property type="term" value="F:D-lactate dehydrogenase (cytochrome) activity"/>
    <property type="evidence" value="ECO:0007669"/>
    <property type="project" value="TreeGrafter"/>
</dbReference>
<dbReference type="SUPFAM" id="SSF56176">
    <property type="entry name" value="FAD-binding/transporter-associated domain-like"/>
    <property type="match status" value="2"/>
</dbReference>
<protein>
    <recommendedName>
        <fullName evidence="3">FAD-binding PCMH-type domain-containing protein</fullName>
    </recommendedName>
</protein>
<dbReference type="InterPro" id="IPR006094">
    <property type="entry name" value="Oxid_FAD_bind_N"/>
</dbReference>
<dbReference type="InterPro" id="IPR036318">
    <property type="entry name" value="FAD-bd_PCMH-like_sf"/>
</dbReference>
<evidence type="ECO:0000256" key="1">
    <source>
        <dbReference type="ARBA" id="ARBA00001974"/>
    </source>
</evidence>
<reference evidence="4 5" key="1">
    <citation type="submission" date="2020-08" db="EMBL/GenBank/DDBJ databases">
        <title>Plant Genome Project.</title>
        <authorList>
            <person name="Zhang R.-G."/>
        </authorList>
    </citation>
    <scope>NUCLEOTIDE SEQUENCE [LARGE SCALE GENOMIC DNA]</scope>
    <source>
        <tissue evidence="4">Rhizome</tissue>
    </source>
</reference>
<dbReference type="Pfam" id="PF01565">
    <property type="entry name" value="FAD_binding_4"/>
    <property type="match status" value="2"/>
</dbReference>
<evidence type="ECO:0000256" key="2">
    <source>
        <dbReference type="ARBA" id="ARBA00008000"/>
    </source>
</evidence>
<dbReference type="Proteomes" id="UP000734854">
    <property type="component" value="Unassembled WGS sequence"/>
</dbReference>
<dbReference type="Gene3D" id="3.30.43.10">
    <property type="entry name" value="Uridine Diphospho-n-acetylenolpyruvylglucosamine Reductase, domain 2"/>
    <property type="match status" value="1"/>
</dbReference>
<comment type="cofactor">
    <cofactor evidence="1">
        <name>FAD</name>
        <dbReference type="ChEBI" id="CHEBI:57692"/>
    </cofactor>
</comment>
<dbReference type="InterPro" id="IPR016167">
    <property type="entry name" value="FAD-bd_PCMH_sub1"/>
</dbReference>
<dbReference type="EMBL" id="JACMSC010000016">
    <property type="protein sequence ID" value="KAG6484260.1"/>
    <property type="molecule type" value="Genomic_DNA"/>
</dbReference>
<evidence type="ECO:0000313" key="4">
    <source>
        <dbReference type="EMBL" id="KAG6484260.1"/>
    </source>
</evidence>
<comment type="similarity">
    <text evidence="2">Belongs to the FAD-binding oxidoreductase/transferase type 4 family.</text>
</comment>
<comment type="caution">
    <text evidence="4">The sequence shown here is derived from an EMBL/GenBank/DDBJ whole genome shotgun (WGS) entry which is preliminary data.</text>
</comment>
<name>A0A8J5KCH9_ZINOF</name>
<dbReference type="InterPro" id="IPR016166">
    <property type="entry name" value="FAD-bd_PCMH"/>
</dbReference>
<sequence length="371" mass="41573">MGLLSSALFVASSRTFLFRFFRRARPSFGGRSHRSDAASNRSVAWSRVLLPLAVAASAGSALAFDLSRVSSPCLCDPGLESCVRRGDTDRVVKGSRTEVIDEFIRELKDVLQDNMTVDYEERFFHGTPQNSFHRAVNVPDVIVFPRSQDDVHKIVVVCNKYKVPIVPYGGATSIEGQTLSPHGGVCIDMSLMKLLVLRKPGSNKRTSLTLAEKVRGRYFMNSFVITRNTQSYREAIQAIDQIETPAVGFVKPSDYQGATSVLSAYQNAVMHALMGIGGRFYLGDDVWLKLDFSIAQYDTKKFYLRNCYLHLRGTEYQSVLFTDVEHNLQKIKSPNVEDMDVVVEPGVGWIELNEYLKPFGLFFPLDPGERT</sequence>
<proteinExistence type="inferred from homology"/>
<dbReference type="GO" id="GO:0005739">
    <property type="term" value="C:mitochondrion"/>
    <property type="evidence" value="ECO:0007669"/>
    <property type="project" value="TreeGrafter"/>
</dbReference>
<evidence type="ECO:0000259" key="3">
    <source>
        <dbReference type="PROSITE" id="PS51387"/>
    </source>
</evidence>
<organism evidence="4 5">
    <name type="scientific">Zingiber officinale</name>
    <name type="common">Ginger</name>
    <name type="synonym">Amomum zingiber</name>
    <dbReference type="NCBI Taxonomy" id="94328"/>
    <lineage>
        <taxon>Eukaryota</taxon>
        <taxon>Viridiplantae</taxon>
        <taxon>Streptophyta</taxon>
        <taxon>Embryophyta</taxon>
        <taxon>Tracheophyta</taxon>
        <taxon>Spermatophyta</taxon>
        <taxon>Magnoliopsida</taxon>
        <taxon>Liliopsida</taxon>
        <taxon>Zingiberales</taxon>
        <taxon>Zingiberaceae</taxon>
        <taxon>Zingiber</taxon>
    </lineage>
</organism>
<dbReference type="InterPro" id="IPR016169">
    <property type="entry name" value="FAD-bd_PCMH_sub2"/>
</dbReference>
<dbReference type="Gene3D" id="3.30.465.10">
    <property type="match status" value="1"/>
</dbReference>